<accession>A0A2T3YWY8</accession>
<proteinExistence type="predicted"/>
<dbReference type="CDD" id="cd02233">
    <property type="entry name" value="cupin_HNL-like"/>
    <property type="match status" value="1"/>
</dbReference>
<dbReference type="PANTHER" id="PTHR43698:SF1">
    <property type="entry name" value="BLL4564 PROTEIN"/>
    <property type="match status" value="1"/>
</dbReference>
<dbReference type="AlphaFoldDB" id="A0A2T3YWY8"/>
<organism evidence="2 3">
    <name type="scientific">Trichoderma asperellum (strain ATCC 204424 / CBS 433.97 / NBRC 101777)</name>
    <dbReference type="NCBI Taxonomy" id="1042311"/>
    <lineage>
        <taxon>Eukaryota</taxon>
        <taxon>Fungi</taxon>
        <taxon>Dikarya</taxon>
        <taxon>Ascomycota</taxon>
        <taxon>Pezizomycotina</taxon>
        <taxon>Sordariomycetes</taxon>
        <taxon>Hypocreomycetidae</taxon>
        <taxon>Hypocreales</taxon>
        <taxon>Hypocreaceae</taxon>
        <taxon>Trichoderma</taxon>
    </lineage>
</organism>
<dbReference type="PANTHER" id="PTHR43698">
    <property type="entry name" value="RIBD C-TERMINAL DOMAIN CONTAINING PROTEIN"/>
    <property type="match status" value="1"/>
</dbReference>
<dbReference type="InterPro" id="IPR013096">
    <property type="entry name" value="Cupin_2"/>
</dbReference>
<dbReference type="InterPro" id="IPR014710">
    <property type="entry name" value="RmlC-like_jellyroll"/>
</dbReference>
<gene>
    <name evidence="2" type="ORF">M441DRAFT_175384</name>
</gene>
<dbReference type="Proteomes" id="UP000240493">
    <property type="component" value="Unassembled WGS sequence"/>
</dbReference>
<dbReference type="STRING" id="1042311.A0A2T3YWY8"/>
<sequence length="132" mass="14348">MQLITSAQQVGKPSTLLTSNMTGSTYFDAMFFGEGCACGSVTFTPGARTFWHTHEKGQILFVTQGSGLIQSEGQEPRKLKVGDVVYIPGGEKHWHGAAPDTVMTHMAVALGGCDWHEEVDQNKYESAHRSSD</sequence>
<name>A0A2T3YWY8_TRIA4</name>
<protein>
    <recommendedName>
        <fullName evidence="1">Cupin type-2 domain-containing protein</fullName>
    </recommendedName>
</protein>
<evidence type="ECO:0000313" key="3">
    <source>
        <dbReference type="Proteomes" id="UP000240493"/>
    </source>
</evidence>
<dbReference type="InterPro" id="IPR047263">
    <property type="entry name" value="HNL-like_cupin"/>
</dbReference>
<reference evidence="2 3" key="1">
    <citation type="submission" date="2016-07" db="EMBL/GenBank/DDBJ databases">
        <title>Multiple horizontal gene transfer events from other fungi enriched the ability of initially mycotrophic Trichoderma (Ascomycota) to feed on dead plant biomass.</title>
        <authorList>
            <consortium name="DOE Joint Genome Institute"/>
            <person name="Aerts A."/>
            <person name="Atanasova L."/>
            <person name="Chenthamara K."/>
            <person name="Zhang J."/>
            <person name="Grujic M."/>
            <person name="Henrissat B."/>
            <person name="Kuo A."/>
            <person name="Salamov A."/>
            <person name="Lipzen A."/>
            <person name="Labutti K."/>
            <person name="Barry K."/>
            <person name="Miao Y."/>
            <person name="Rahimi M.J."/>
            <person name="Shen Q."/>
            <person name="Grigoriev I.V."/>
            <person name="Kubicek C.P."/>
            <person name="Druzhinina I.S."/>
        </authorList>
    </citation>
    <scope>NUCLEOTIDE SEQUENCE [LARGE SCALE GENOMIC DNA]</scope>
    <source>
        <strain evidence="2 3">CBS 433.97</strain>
    </source>
</reference>
<dbReference type="EMBL" id="KZ679268">
    <property type="protein sequence ID" value="PTB37047.1"/>
    <property type="molecule type" value="Genomic_DNA"/>
</dbReference>
<evidence type="ECO:0000259" key="1">
    <source>
        <dbReference type="Pfam" id="PF07883"/>
    </source>
</evidence>
<dbReference type="InterPro" id="IPR011051">
    <property type="entry name" value="RmlC_Cupin_sf"/>
</dbReference>
<dbReference type="Gene3D" id="2.60.120.10">
    <property type="entry name" value="Jelly Rolls"/>
    <property type="match status" value="1"/>
</dbReference>
<dbReference type="SUPFAM" id="SSF51182">
    <property type="entry name" value="RmlC-like cupins"/>
    <property type="match status" value="1"/>
</dbReference>
<evidence type="ECO:0000313" key="2">
    <source>
        <dbReference type="EMBL" id="PTB37047.1"/>
    </source>
</evidence>
<feature type="domain" description="Cupin type-2" evidence="1">
    <location>
        <begin position="41"/>
        <end position="101"/>
    </location>
</feature>
<keyword evidence="3" id="KW-1185">Reference proteome</keyword>
<dbReference type="OrthoDB" id="2096797at2759"/>
<dbReference type="Pfam" id="PF07883">
    <property type="entry name" value="Cupin_2"/>
    <property type="match status" value="1"/>
</dbReference>